<dbReference type="Proteomes" id="UP000262073">
    <property type="component" value="Chromosome"/>
</dbReference>
<dbReference type="KEGG" id="salm:D0Y50_07235"/>
<name>A0A346NKW8_9ALTE</name>
<evidence type="ECO:0000313" key="1">
    <source>
        <dbReference type="EMBL" id="AXR06175.1"/>
    </source>
</evidence>
<gene>
    <name evidence="1" type="ORF">D0Y50_07235</name>
</gene>
<accession>A0A346NKW8</accession>
<evidence type="ECO:0000313" key="2">
    <source>
        <dbReference type="Proteomes" id="UP000262073"/>
    </source>
</evidence>
<dbReference type="EMBL" id="CP031769">
    <property type="protein sequence ID" value="AXR06175.1"/>
    <property type="molecule type" value="Genomic_DNA"/>
</dbReference>
<keyword evidence="2" id="KW-1185">Reference proteome</keyword>
<organism evidence="1 2">
    <name type="scientific">Salinimonas sediminis</name>
    <dbReference type="NCBI Taxonomy" id="2303538"/>
    <lineage>
        <taxon>Bacteria</taxon>
        <taxon>Pseudomonadati</taxon>
        <taxon>Pseudomonadota</taxon>
        <taxon>Gammaproteobacteria</taxon>
        <taxon>Alteromonadales</taxon>
        <taxon>Alteromonadaceae</taxon>
        <taxon>Alteromonas/Salinimonas group</taxon>
        <taxon>Salinimonas</taxon>
    </lineage>
</organism>
<sequence length="101" mass="11434">MVCFVLSLANTAIGYRLVISDRATMALPGTKAESFNKNGYRGMLSVISMIMQRERSAVGCAAIVREASLRCNRWSEFFAIQRNKNDKREAYGHFHTNFHVT</sequence>
<reference evidence="1 2" key="1">
    <citation type="submission" date="2018-08" db="EMBL/GenBank/DDBJ databases">
        <title>Salinimonas sediminis sp. nov., a piezophilic bacterium isolated from a deep-sea sediment sample from the New Britain Trench.</title>
        <authorList>
            <person name="Cao J."/>
        </authorList>
    </citation>
    <scope>NUCLEOTIDE SEQUENCE [LARGE SCALE GENOMIC DNA]</scope>
    <source>
        <strain evidence="1 2">N102</strain>
    </source>
</reference>
<protein>
    <submittedName>
        <fullName evidence="1">Uncharacterized protein</fullName>
    </submittedName>
</protein>
<proteinExistence type="predicted"/>
<dbReference type="AlphaFoldDB" id="A0A346NKW8"/>